<name>A0ABX1J2Z1_9PSEU</name>
<proteinExistence type="predicted"/>
<comment type="caution">
    <text evidence="1">The sequence shown here is derived from an EMBL/GenBank/DDBJ whole genome shotgun (WGS) entry which is preliminary data.</text>
</comment>
<dbReference type="Proteomes" id="UP000715441">
    <property type="component" value="Unassembled WGS sequence"/>
</dbReference>
<sequence>MPCPPPLTVLLHDHLVKFGTAGDGRLFRNLTGGDLAESWLAACVPSTQCAEWAGHSVAVLHQIYAKVIAGLESAAYARIERALGVDP</sequence>
<gene>
    <name evidence="1" type="ORF">HFP15_07160</name>
</gene>
<organism evidence="1 2">
    <name type="scientific">Amycolatopsis acididurans</name>
    <dbReference type="NCBI Taxonomy" id="2724524"/>
    <lineage>
        <taxon>Bacteria</taxon>
        <taxon>Bacillati</taxon>
        <taxon>Actinomycetota</taxon>
        <taxon>Actinomycetes</taxon>
        <taxon>Pseudonocardiales</taxon>
        <taxon>Pseudonocardiaceae</taxon>
        <taxon>Amycolatopsis</taxon>
    </lineage>
</organism>
<dbReference type="EMBL" id="JAAXLS010000003">
    <property type="protein sequence ID" value="NKQ52657.1"/>
    <property type="molecule type" value="Genomic_DNA"/>
</dbReference>
<evidence type="ECO:0000313" key="1">
    <source>
        <dbReference type="EMBL" id="NKQ52657.1"/>
    </source>
</evidence>
<reference evidence="1 2" key="1">
    <citation type="submission" date="2020-04" db="EMBL/GenBank/DDBJ databases">
        <title>Novel species.</title>
        <authorList>
            <person name="Teo W.F.A."/>
            <person name="Lipun K."/>
            <person name="Srisuk N."/>
            <person name="Duangmal K."/>
        </authorList>
    </citation>
    <scope>NUCLEOTIDE SEQUENCE [LARGE SCALE GENOMIC DNA]</scope>
    <source>
        <strain evidence="1 2">K13G38</strain>
    </source>
</reference>
<accession>A0ABX1J2Z1</accession>
<evidence type="ECO:0000313" key="2">
    <source>
        <dbReference type="Proteomes" id="UP000715441"/>
    </source>
</evidence>
<keyword evidence="2" id="KW-1185">Reference proteome</keyword>
<protein>
    <submittedName>
        <fullName evidence="1">Uncharacterized protein</fullName>
    </submittedName>
</protein>